<dbReference type="CDD" id="cd01742">
    <property type="entry name" value="GATase1_GMP_Synthase"/>
    <property type="match status" value="1"/>
</dbReference>
<dbReference type="Proteomes" id="UP001174909">
    <property type="component" value="Unassembled WGS sequence"/>
</dbReference>
<dbReference type="EMBL" id="CASHTH010001251">
    <property type="protein sequence ID" value="CAI8013278.1"/>
    <property type="molecule type" value="Genomic_DNA"/>
</dbReference>
<dbReference type="EC" id="6.3.5.2" evidence="3"/>
<dbReference type="CDD" id="cd01997">
    <property type="entry name" value="GMP_synthase_C"/>
    <property type="match status" value="1"/>
</dbReference>
<evidence type="ECO:0000256" key="7">
    <source>
        <dbReference type="ARBA" id="ARBA00022755"/>
    </source>
</evidence>
<dbReference type="InterPro" id="IPR029062">
    <property type="entry name" value="Class_I_gatase-like"/>
</dbReference>
<sequence>MSSTVSETAVSVNGQTAGQTSDEPVKVGVKRKRTPSTEEQESESKKTGLANGAVENSGREGGEVRERVAILDAGAQYGKVIDRRVRELCVESVLLPLDTSADQLAREGYRAIIISGSPGSVNETPPTSPRVYDPAIFSSGLPVLGICYGMQLIARHYGGRVERGAVREDGQFTVTLSTDCDLFAGLDTRQEVLLTHGDSVVKVPPTCLVVGYSGDIIAALQHSEYPVFGVQFHPEVQLTSNGTQMIRNFLYKIAGCKGDYSMVSRRQMCIDYIRRSVGEASVLSLVSGGVDSTVCTALLVSALGPEKVVAVHIDNGFMRQGESAKVKESLEALGLRLNVYDAGQRFYSSQTVVSVVCELGIEEKVTAPLHSVTSPEEKRVIIGNTFMKVADEVIIDLQLEADSVYLAQGTLRPDLIESASPMASARAHVIKTHHNDTQLVRELRRKGRIIEPLSEFHKDEVRCLGMELGLPHSLVYRHPFPGPGLAIRVVCQMEAYVREDFATTNTVLYHLVALGCRAEVTPGPVQQLIERASTANDRDFLSRLTEGVPLSATLLPIYSVGVQVRPGQVCVYLQGDCRSYNYVAALSADETAEVPWSEVMTLAKLIPRICHNINRVVWVFGSAVPGPVVAVTPTLLTLSVLATLREVDERAHSILLRHDVGSRVSQMPVVLIPIDFSYQPDLRPPHSSFKRSVVLRPFMTSDFMTGVPAVPGKDLPLEVLSEMVTGVLGVSGISRVLYDLTPKPPGTTEWE</sequence>
<dbReference type="InterPro" id="IPR025777">
    <property type="entry name" value="GMPS_ATP_PPase_dom"/>
</dbReference>
<accession>A0AA35RM64</accession>
<reference evidence="14" key="1">
    <citation type="submission" date="2023-03" db="EMBL/GenBank/DDBJ databases">
        <authorList>
            <person name="Steffen K."/>
            <person name="Cardenas P."/>
        </authorList>
    </citation>
    <scope>NUCLEOTIDE SEQUENCE</scope>
</reference>
<feature type="binding site" evidence="11">
    <location>
        <begin position="287"/>
        <end position="293"/>
    </location>
    <ligand>
        <name>ATP</name>
        <dbReference type="ChEBI" id="CHEBI:30616"/>
    </ligand>
</feature>
<dbReference type="InterPro" id="IPR014729">
    <property type="entry name" value="Rossmann-like_a/b/a_fold"/>
</dbReference>
<keyword evidence="6 11" id="KW-0332">GMP biosynthesis</keyword>
<dbReference type="PROSITE" id="PS51553">
    <property type="entry name" value="GMPS_ATP_PPASE"/>
    <property type="match status" value="1"/>
</dbReference>
<feature type="compositionally biased region" description="Polar residues" evidence="12">
    <location>
        <begin position="1"/>
        <end position="22"/>
    </location>
</feature>
<dbReference type="Gene3D" id="3.40.50.620">
    <property type="entry name" value="HUPs"/>
    <property type="match status" value="1"/>
</dbReference>
<dbReference type="GO" id="GO:0005524">
    <property type="term" value="F:ATP binding"/>
    <property type="evidence" value="ECO:0007669"/>
    <property type="project" value="UniProtKB-UniRule"/>
</dbReference>
<evidence type="ECO:0000256" key="3">
    <source>
        <dbReference type="ARBA" id="ARBA00012746"/>
    </source>
</evidence>
<dbReference type="FunFam" id="3.40.50.620:FF:000044">
    <property type="entry name" value="GMP synthase [glutamine-hydrolyzing]"/>
    <property type="match status" value="1"/>
</dbReference>
<comment type="pathway">
    <text evidence="1">Purine metabolism; GMP biosynthesis; GMP from XMP (L-Gln route): step 1/1.</text>
</comment>
<dbReference type="Pfam" id="PF00117">
    <property type="entry name" value="GATase"/>
    <property type="match status" value="1"/>
</dbReference>
<keyword evidence="5 11" id="KW-0547">Nucleotide-binding</keyword>
<dbReference type="SUPFAM" id="SSF52402">
    <property type="entry name" value="Adenine nucleotide alpha hydrolases-like"/>
    <property type="match status" value="1"/>
</dbReference>
<dbReference type="NCBIfam" id="NF000848">
    <property type="entry name" value="PRK00074.1"/>
    <property type="match status" value="1"/>
</dbReference>
<evidence type="ECO:0000256" key="1">
    <source>
        <dbReference type="ARBA" id="ARBA00005153"/>
    </source>
</evidence>
<keyword evidence="15" id="KW-1185">Reference proteome</keyword>
<dbReference type="PROSITE" id="PS51273">
    <property type="entry name" value="GATASE_TYPE_1"/>
    <property type="match status" value="1"/>
</dbReference>
<evidence type="ECO:0000256" key="12">
    <source>
        <dbReference type="SAM" id="MobiDB-lite"/>
    </source>
</evidence>
<dbReference type="GO" id="GO:0005829">
    <property type="term" value="C:cytosol"/>
    <property type="evidence" value="ECO:0007669"/>
    <property type="project" value="TreeGrafter"/>
</dbReference>
<dbReference type="InterPro" id="IPR004739">
    <property type="entry name" value="GMP_synth_GATase"/>
</dbReference>
<organism evidence="14 15">
    <name type="scientific">Geodia barretti</name>
    <name type="common">Barrett's horny sponge</name>
    <dbReference type="NCBI Taxonomy" id="519541"/>
    <lineage>
        <taxon>Eukaryota</taxon>
        <taxon>Metazoa</taxon>
        <taxon>Porifera</taxon>
        <taxon>Demospongiae</taxon>
        <taxon>Heteroscleromorpha</taxon>
        <taxon>Tetractinellida</taxon>
        <taxon>Astrophorina</taxon>
        <taxon>Geodiidae</taxon>
        <taxon>Geodia</taxon>
    </lineage>
</organism>
<dbReference type="InterPro" id="IPR017926">
    <property type="entry name" value="GATASE"/>
</dbReference>
<evidence type="ECO:0000313" key="15">
    <source>
        <dbReference type="Proteomes" id="UP001174909"/>
    </source>
</evidence>
<evidence type="ECO:0000256" key="9">
    <source>
        <dbReference type="ARBA" id="ARBA00022962"/>
    </source>
</evidence>
<dbReference type="SUPFAM" id="SSF52317">
    <property type="entry name" value="Class I glutamine amidotransferase-like"/>
    <property type="match status" value="1"/>
</dbReference>
<dbReference type="AlphaFoldDB" id="A0AA35RM64"/>
<feature type="domain" description="GMPS ATP-PPase" evidence="13">
    <location>
        <begin position="260"/>
        <end position="477"/>
    </location>
</feature>
<evidence type="ECO:0000256" key="4">
    <source>
        <dbReference type="ARBA" id="ARBA00022598"/>
    </source>
</evidence>
<evidence type="ECO:0000256" key="8">
    <source>
        <dbReference type="ARBA" id="ARBA00022840"/>
    </source>
</evidence>
<evidence type="ECO:0000256" key="6">
    <source>
        <dbReference type="ARBA" id="ARBA00022749"/>
    </source>
</evidence>
<dbReference type="Pfam" id="PF00958">
    <property type="entry name" value="GMP_synt_C"/>
    <property type="match status" value="1"/>
</dbReference>
<keyword evidence="7 11" id="KW-0658">Purine biosynthesis</keyword>
<dbReference type="GO" id="GO:0003921">
    <property type="term" value="F:GMP synthase activity"/>
    <property type="evidence" value="ECO:0007669"/>
    <property type="project" value="InterPro"/>
</dbReference>
<comment type="caution">
    <text evidence="14">The sequence shown here is derived from an EMBL/GenBank/DDBJ whole genome shotgun (WGS) entry which is preliminary data.</text>
</comment>
<protein>
    <recommendedName>
        <fullName evidence="3">GMP synthase (glutamine-hydrolyzing)</fullName>
        <ecNumber evidence="3">6.3.5.2</ecNumber>
    </recommendedName>
    <alternativeName>
        <fullName evidence="10">Glutamine amidotransferase</fullName>
    </alternativeName>
</protein>
<keyword evidence="8 11" id="KW-0067">ATP-binding</keyword>
<dbReference type="PRINTS" id="PR00096">
    <property type="entry name" value="GATASE"/>
</dbReference>
<proteinExistence type="predicted"/>
<dbReference type="SUPFAM" id="SSF54810">
    <property type="entry name" value="GMP synthetase C-terminal dimerisation domain"/>
    <property type="match status" value="2"/>
</dbReference>
<evidence type="ECO:0000313" key="14">
    <source>
        <dbReference type="EMBL" id="CAI8013278.1"/>
    </source>
</evidence>
<evidence type="ECO:0000256" key="2">
    <source>
        <dbReference type="ARBA" id="ARBA00011738"/>
    </source>
</evidence>
<gene>
    <name evidence="14" type="ORF">GBAR_LOCUS8441</name>
</gene>
<dbReference type="PANTHER" id="PTHR11922:SF2">
    <property type="entry name" value="GMP SYNTHASE [GLUTAMINE-HYDROLYZING]"/>
    <property type="match status" value="1"/>
</dbReference>
<evidence type="ECO:0000256" key="11">
    <source>
        <dbReference type="PROSITE-ProRule" id="PRU00886"/>
    </source>
</evidence>
<dbReference type="InterPro" id="IPR001674">
    <property type="entry name" value="GMP_synth_C"/>
</dbReference>
<evidence type="ECO:0000256" key="10">
    <source>
        <dbReference type="ARBA" id="ARBA00031356"/>
    </source>
</evidence>
<evidence type="ECO:0000256" key="5">
    <source>
        <dbReference type="ARBA" id="ARBA00022741"/>
    </source>
</evidence>
<feature type="region of interest" description="Disordered" evidence="12">
    <location>
        <begin position="1"/>
        <end position="62"/>
    </location>
</feature>
<dbReference type="InterPro" id="IPR022310">
    <property type="entry name" value="NAD/GMP_synthase"/>
</dbReference>
<dbReference type="PRINTS" id="PR00097">
    <property type="entry name" value="ANTSNTHASEII"/>
</dbReference>
<dbReference type="Gene3D" id="3.30.300.10">
    <property type="match status" value="2"/>
</dbReference>
<dbReference type="Gene3D" id="3.40.50.880">
    <property type="match status" value="1"/>
</dbReference>
<dbReference type="Pfam" id="PF02540">
    <property type="entry name" value="NAD_synthase"/>
    <property type="match status" value="1"/>
</dbReference>
<keyword evidence="9" id="KW-0315">Glutamine amidotransferase</keyword>
<evidence type="ECO:0000259" key="13">
    <source>
        <dbReference type="PROSITE" id="PS51553"/>
    </source>
</evidence>
<comment type="subunit">
    <text evidence="2">Homodimer.</text>
</comment>
<dbReference type="FunFam" id="3.30.300.10:FF:000008">
    <property type="entry name" value="GMP synthase [glutamine-hydrolyzing]"/>
    <property type="match status" value="1"/>
</dbReference>
<name>A0AA35RM64_GEOBA</name>
<keyword evidence="4" id="KW-0436">Ligase</keyword>
<dbReference type="PANTHER" id="PTHR11922">
    <property type="entry name" value="GMP SYNTHASE-RELATED"/>
    <property type="match status" value="1"/>
</dbReference>